<dbReference type="Pfam" id="PF01302">
    <property type="entry name" value="CAP_GLY"/>
    <property type="match status" value="1"/>
</dbReference>
<dbReference type="Proteomes" id="UP000269396">
    <property type="component" value="Unassembled WGS sequence"/>
</dbReference>
<feature type="region of interest" description="Disordered" evidence="2">
    <location>
        <begin position="124"/>
        <end position="150"/>
    </location>
</feature>
<dbReference type="PANTHER" id="PTHR18916">
    <property type="entry name" value="DYNACTIN 1-RELATED MICROTUBULE-BINDING"/>
    <property type="match status" value="1"/>
</dbReference>
<dbReference type="SUPFAM" id="SSF74924">
    <property type="entry name" value="Cap-Gly domain"/>
    <property type="match status" value="1"/>
</dbReference>
<dbReference type="EMBL" id="UZAL01032871">
    <property type="protein sequence ID" value="VDP62019.1"/>
    <property type="molecule type" value="Genomic_DNA"/>
</dbReference>
<evidence type="ECO:0000313" key="6">
    <source>
        <dbReference type="Proteomes" id="UP000269396"/>
    </source>
</evidence>
<feature type="compositionally biased region" description="Polar residues" evidence="2">
    <location>
        <begin position="136"/>
        <end position="150"/>
    </location>
</feature>
<evidence type="ECO:0000256" key="3">
    <source>
        <dbReference type="SAM" id="Phobius"/>
    </source>
</evidence>
<evidence type="ECO:0000259" key="4">
    <source>
        <dbReference type="PROSITE" id="PS50245"/>
    </source>
</evidence>
<dbReference type="GO" id="GO:0005634">
    <property type="term" value="C:nucleus"/>
    <property type="evidence" value="ECO:0007669"/>
    <property type="project" value="TreeGrafter"/>
</dbReference>
<organism evidence="5 6">
    <name type="scientific">Schistosoma mattheei</name>
    <dbReference type="NCBI Taxonomy" id="31246"/>
    <lineage>
        <taxon>Eukaryota</taxon>
        <taxon>Metazoa</taxon>
        <taxon>Spiralia</taxon>
        <taxon>Lophotrochozoa</taxon>
        <taxon>Platyhelminthes</taxon>
        <taxon>Trematoda</taxon>
        <taxon>Digenea</taxon>
        <taxon>Strigeidida</taxon>
        <taxon>Schistosomatoidea</taxon>
        <taxon>Schistosomatidae</taxon>
        <taxon>Schistosoma</taxon>
    </lineage>
</organism>
<dbReference type="InterPro" id="IPR036859">
    <property type="entry name" value="CAP-Gly_dom_sf"/>
</dbReference>
<accession>A0A3P8IZQ2</accession>
<dbReference type="PROSITE" id="PS00845">
    <property type="entry name" value="CAP_GLY_1"/>
    <property type="match status" value="1"/>
</dbReference>
<name>A0A3P8IZQ2_9TREM</name>
<sequence>MQIGDHVQVSGGRIGILRYLGPTEFAVGEWAGVELDSPIGKNDGSVSGVRYFTCKPNHGLFAAANKVVPAGSKDELRTSGFDASKNSQTRQVYVVRSQESLLSYSSNLSSVSRSYRLNQVNNGLQSRNGVAGNRRPISSMNTPNRRESTSNLQTLQRLVKEKEAHIEKLLQEREMERSDLAKVTLEREMASTICLILLFFPLSPSLYLVHIDKPLLTIRTHNSCLLLFSLCMLFISMISS</sequence>
<keyword evidence="3" id="KW-0812">Transmembrane</keyword>
<dbReference type="GO" id="GO:0051010">
    <property type="term" value="F:microtubule plus-end binding"/>
    <property type="evidence" value="ECO:0007669"/>
    <property type="project" value="TreeGrafter"/>
</dbReference>
<feature type="coiled-coil region" evidence="1">
    <location>
        <begin position="152"/>
        <end position="186"/>
    </location>
</feature>
<protein>
    <recommendedName>
        <fullName evidence="4">CAP-Gly domain-containing protein</fullName>
    </recommendedName>
</protein>
<evidence type="ECO:0000313" key="5">
    <source>
        <dbReference type="EMBL" id="VDP62019.1"/>
    </source>
</evidence>
<reference evidence="5 6" key="1">
    <citation type="submission" date="2018-11" db="EMBL/GenBank/DDBJ databases">
        <authorList>
            <consortium name="Pathogen Informatics"/>
        </authorList>
    </citation>
    <scope>NUCLEOTIDE SEQUENCE [LARGE SCALE GENOMIC DNA]</scope>
    <source>
        <strain>Denwood</strain>
        <strain evidence="6">Zambia</strain>
    </source>
</reference>
<keyword evidence="3" id="KW-1133">Transmembrane helix</keyword>
<dbReference type="PANTHER" id="PTHR18916:SF82">
    <property type="entry name" value="CAP-GLY DOMAIN-CONTAINING PROTEIN"/>
    <property type="match status" value="1"/>
</dbReference>
<dbReference type="Gene3D" id="2.30.30.190">
    <property type="entry name" value="CAP Gly-rich-like domain"/>
    <property type="match status" value="1"/>
</dbReference>
<dbReference type="GO" id="GO:0035371">
    <property type="term" value="C:microtubule plus-end"/>
    <property type="evidence" value="ECO:0007669"/>
    <property type="project" value="TreeGrafter"/>
</dbReference>
<dbReference type="GO" id="GO:0005938">
    <property type="term" value="C:cell cortex"/>
    <property type="evidence" value="ECO:0007669"/>
    <property type="project" value="TreeGrafter"/>
</dbReference>
<feature type="transmembrane region" description="Helical" evidence="3">
    <location>
        <begin position="189"/>
        <end position="209"/>
    </location>
</feature>
<dbReference type="SMART" id="SM01052">
    <property type="entry name" value="CAP_GLY"/>
    <property type="match status" value="1"/>
</dbReference>
<dbReference type="InterPro" id="IPR000938">
    <property type="entry name" value="CAP-Gly_domain"/>
</dbReference>
<evidence type="ECO:0000256" key="2">
    <source>
        <dbReference type="SAM" id="MobiDB-lite"/>
    </source>
</evidence>
<dbReference type="AlphaFoldDB" id="A0A3P8IZQ2"/>
<keyword evidence="1" id="KW-0175">Coiled coil</keyword>
<keyword evidence="3" id="KW-0472">Membrane</keyword>
<feature type="transmembrane region" description="Helical" evidence="3">
    <location>
        <begin position="221"/>
        <end position="239"/>
    </location>
</feature>
<gene>
    <name evidence="5" type="ORF">SMTD_LOCUS12841</name>
</gene>
<keyword evidence="6" id="KW-1185">Reference proteome</keyword>
<dbReference type="GO" id="GO:0031122">
    <property type="term" value="P:cytoplasmic microtubule organization"/>
    <property type="evidence" value="ECO:0007669"/>
    <property type="project" value="TreeGrafter"/>
</dbReference>
<feature type="domain" description="CAP-Gly" evidence="4">
    <location>
        <begin position="21"/>
        <end position="63"/>
    </location>
</feature>
<dbReference type="PROSITE" id="PS50245">
    <property type="entry name" value="CAP_GLY_2"/>
    <property type="match status" value="1"/>
</dbReference>
<proteinExistence type="predicted"/>
<evidence type="ECO:0000256" key="1">
    <source>
        <dbReference type="SAM" id="Coils"/>
    </source>
</evidence>